<dbReference type="SMART" id="SM00257">
    <property type="entry name" value="LysM"/>
    <property type="match status" value="1"/>
</dbReference>
<dbReference type="PROSITE" id="PS52029">
    <property type="entry name" value="LD_TPASE"/>
    <property type="match status" value="1"/>
</dbReference>
<gene>
    <name evidence="13" type="ORF">MFMK1_000238</name>
</gene>
<dbReference type="GO" id="GO:0018104">
    <property type="term" value="P:peptidoglycan-protein cross-linking"/>
    <property type="evidence" value="ECO:0007669"/>
    <property type="project" value="TreeGrafter"/>
</dbReference>
<dbReference type="Gene3D" id="3.10.350.10">
    <property type="entry name" value="LysM domain"/>
    <property type="match status" value="1"/>
</dbReference>
<evidence type="ECO:0000256" key="5">
    <source>
        <dbReference type="ARBA" id="ARBA00022801"/>
    </source>
</evidence>
<evidence type="ECO:0000313" key="14">
    <source>
        <dbReference type="Proteomes" id="UP001329915"/>
    </source>
</evidence>
<evidence type="ECO:0000313" key="13">
    <source>
        <dbReference type="EMBL" id="WRO20468.1"/>
    </source>
</evidence>
<keyword evidence="5" id="KW-0378">Hydrolase</keyword>
<evidence type="ECO:0000256" key="10">
    <source>
        <dbReference type="SAM" id="MobiDB-lite"/>
    </source>
</evidence>
<keyword evidence="6 9" id="KW-0133">Cell shape</keyword>
<dbReference type="PANTHER" id="PTHR30582">
    <property type="entry name" value="L,D-TRANSPEPTIDASE"/>
    <property type="match status" value="1"/>
</dbReference>
<reference evidence="13 14" key="1">
    <citation type="submission" date="2023-04" db="EMBL/GenBank/DDBJ databases">
        <authorList>
            <person name="Hsu D."/>
        </authorList>
    </citation>
    <scope>NUCLEOTIDE SEQUENCE [LARGE SCALE GENOMIC DNA]</scope>
    <source>
        <strain evidence="13 14">MK1</strain>
    </source>
</reference>
<evidence type="ECO:0000256" key="2">
    <source>
        <dbReference type="ARBA" id="ARBA00005992"/>
    </source>
</evidence>
<evidence type="ECO:0000256" key="8">
    <source>
        <dbReference type="ARBA" id="ARBA00023316"/>
    </source>
</evidence>
<dbReference type="CDD" id="cd16913">
    <property type="entry name" value="YkuD_like"/>
    <property type="match status" value="1"/>
</dbReference>
<dbReference type="KEGG" id="dbc:MFMK1_000238"/>
<dbReference type="RefSeq" id="WP_366923363.1">
    <property type="nucleotide sequence ID" value="NZ_CP121694.1"/>
</dbReference>
<keyword evidence="3" id="KW-0328">Glycosyltransferase</keyword>
<dbReference type="Gene3D" id="2.40.440.10">
    <property type="entry name" value="L,D-transpeptidase catalytic domain-like"/>
    <property type="match status" value="1"/>
</dbReference>
<keyword evidence="14" id="KW-1185">Reference proteome</keyword>
<dbReference type="Pfam" id="PF03734">
    <property type="entry name" value="YkuD"/>
    <property type="match status" value="1"/>
</dbReference>
<organism evidence="13 14">
    <name type="scientific">Metallumcola ferriviriculae</name>
    <dbReference type="NCBI Taxonomy" id="3039180"/>
    <lineage>
        <taxon>Bacteria</taxon>
        <taxon>Bacillati</taxon>
        <taxon>Bacillota</taxon>
        <taxon>Clostridia</taxon>
        <taxon>Neomoorellales</taxon>
        <taxon>Desulfitibacteraceae</taxon>
        <taxon>Metallumcola</taxon>
    </lineage>
</organism>
<dbReference type="InterPro" id="IPR038063">
    <property type="entry name" value="Transpep_catalytic_dom"/>
</dbReference>
<dbReference type="AlphaFoldDB" id="A0AAU0UI80"/>
<keyword evidence="7 9" id="KW-0573">Peptidoglycan synthesis</keyword>
<dbReference type="CDD" id="cd00118">
    <property type="entry name" value="LysM"/>
    <property type="match status" value="1"/>
</dbReference>
<evidence type="ECO:0000256" key="3">
    <source>
        <dbReference type="ARBA" id="ARBA00022676"/>
    </source>
</evidence>
<sequence length="187" mass="20688">MAKIVINLGLRQLYYYKDQEPAKVYPIAIGKPSTPTPTGSWQIVAKIRHPGGILGTRWLGLDIPDGPYGIHGTPHPWTIGKAISHGCIRMYNQDVEELFLKVKVGTTVEIITNWQSSSTPPPQATPPTQPAKPISESPDTYVVQSGDSVWSIAQRFNLNMEELINANNFKNPNVIKVGQKLKIPLHT</sequence>
<dbReference type="PROSITE" id="PS51782">
    <property type="entry name" value="LYSM"/>
    <property type="match status" value="1"/>
</dbReference>
<feature type="region of interest" description="Disordered" evidence="10">
    <location>
        <begin position="114"/>
        <end position="139"/>
    </location>
</feature>
<accession>A0AAU0UI80</accession>
<keyword evidence="4" id="KW-0808">Transferase</keyword>
<evidence type="ECO:0000256" key="1">
    <source>
        <dbReference type="ARBA" id="ARBA00004752"/>
    </source>
</evidence>
<proteinExistence type="inferred from homology"/>
<dbReference type="Proteomes" id="UP001329915">
    <property type="component" value="Chromosome"/>
</dbReference>
<evidence type="ECO:0000256" key="9">
    <source>
        <dbReference type="PROSITE-ProRule" id="PRU01373"/>
    </source>
</evidence>
<dbReference type="GO" id="GO:0008360">
    <property type="term" value="P:regulation of cell shape"/>
    <property type="evidence" value="ECO:0007669"/>
    <property type="project" value="UniProtKB-UniRule"/>
</dbReference>
<evidence type="ECO:0000256" key="6">
    <source>
        <dbReference type="ARBA" id="ARBA00022960"/>
    </source>
</evidence>
<dbReference type="InterPro" id="IPR005490">
    <property type="entry name" value="LD_TPept_cat_dom"/>
</dbReference>
<evidence type="ECO:0000256" key="4">
    <source>
        <dbReference type="ARBA" id="ARBA00022679"/>
    </source>
</evidence>
<comment type="pathway">
    <text evidence="1 9">Cell wall biogenesis; peptidoglycan biosynthesis.</text>
</comment>
<dbReference type="GO" id="GO:0071555">
    <property type="term" value="P:cell wall organization"/>
    <property type="evidence" value="ECO:0007669"/>
    <property type="project" value="UniProtKB-UniRule"/>
</dbReference>
<comment type="similarity">
    <text evidence="2">Belongs to the YkuD family.</text>
</comment>
<evidence type="ECO:0000256" key="7">
    <source>
        <dbReference type="ARBA" id="ARBA00022984"/>
    </source>
</evidence>
<evidence type="ECO:0000259" key="11">
    <source>
        <dbReference type="PROSITE" id="PS51782"/>
    </source>
</evidence>
<feature type="domain" description="LysM" evidence="11">
    <location>
        <begin position="139"/>
        <end position="183"/>
    </location>
</feature>
<dbReference type="InterPro" id="IPR018392">
    <property type="entry name" value="LysM"/>
</dbReference>
<feature type="active site" description="Proton donor/acceptor" evidence="9">
    <location>
        <position position="71"/>
    </location>
</feature>
<dbReference type="GO" id="GO:0016757">
    <property type="term" value="F:glycosyltransferase activity"/>
    <property type="evidence" value="ECO:0007669"/>
    <property type="project" value="UniProtKB-KW"/>
</dbReference>
<dbReference type="Pfam" id="PF01476">
    <property type="entry name" value="LysM"/>
    <property type="match status" value="1"/>
</dbReference>
<dbReference type="InterPro" id="IPR036779">
    <property type="entry name" value="LysM_dom_sf"/>
</dbReference>
<feature type="domain" description="L,D-TPase catalytic" evidence="12">
    <location>
        <begin position="2"/>
        <end position="111"/>
    </location>
</feature>
<dbReference type="PANTHER" id="PTHR30582:SF24">
    <property type="entry name" value="L,D-TRANSPEPTIDASE ERFK_SRFK-RELATED"/>
    <property type="match status" value="1"/>
</dbReference>
<dbReference type="GO" id="GO:0005576">
    <property type="term" value="C:extracellular region"/>
    <property type="evidence" value="ECO:0007669"/>
    <property type="project" value="TreeGrafter"/>
</dbReference>
<feature type="compositionally biased region" description="Pro residues" evidence="10">
    <location>
        <begin position="119"/>
        <end position="130"/>
    </location>
</feature>
<protein>
    <submittedName>
        <fullName evidence="13">L,D-transpeptidase family protein</fullName>
    </submittedName>
</protein>
<keyword evidence="8 9" id="KW-0961">Cell wall biogenesis/degradation</keyword>
<feature type="active site" description="Nucleophile" evidence="9">
    <location>
        <position position="87"/>
    </location>
</feature>
<dbReference type="SUPFAM" id="SSF54106">
    <property type="entry name" value="LysM domain"/>
    <property type="match status" value="1"/>
</dbReference>
<dbReference type="EMBL" id="CP121694">
    <property type="protein sequence ID" value="WRO20468.1"/>
    <property type="molecule type" value="Genomic_DNA"/>
</dbReference>
<dbReference type="GO" id="GO:0071972">
    <property type="term" value="F:peptidoglycan L,D-transpeptidase activity"/>
    <property type="evidence" value="ECO:0007669"/>
    <property type="project" value="TreeGrafter"/>
</dbReference>
<name>A0AAU0UI80_9FIRM</name>
<dbReference type="SUPFAM" id="SSF141523">
    <property type="entry name" value="L,D-transpeptidase catalytic domain-like"/>
    <property type="match status" value="1"/>
</dbReference>
<evidence type="ECO:0000259" key="12">
    <source>
        <dbReference type="PROSITE" id="PS52029"/>
    </source>
</evidence>
<dbReference type="InterPro" id="IPR050979">
    <property type="entry name" value="LD-transpeptidase"/>
</dbReference>